<feature type="transmembrane region" description="Helical" evidence="1">
    <location>
        <begin position="152"/>
        <end position="170"/>
    </location>
</feature>
<evidence type="ECO:0000313" key="3">
    <source>
        <dbReference type="EMBL" id="QBI03577.1"/>
    </source>
</evidence>
<dbReference type="AlphaFoldDB" id="A0A411X3I4"/>
<evidence type="ECO:0000256" key="1">
    <source>
        <dbReference type="SAM" id="Phobius"/>
    </source>
</evidence>
<accession>A0A411X3I4</accession>
<dbReference type="Proteomes" id="UP000292307">
    <property type="component" value="Chromosome"/>
</dbReference>
<dbReference type="EMBL" id="BMWV01000008">
    <property type="protein sequence ID" value="GGY51133.1"/>
    <property type="molecule type" value="Genomic_DNA"/>
</dbReference>
<dbReference type="EMBL" id="CP036401">
    <property type="protein sequence ID" value="QBI03577.1"/>
    <property type="molecule type" value="Genomic_DNA"/>
</dbReference>
<reference evidence="3 4" key="2">
    <citation type="submission" date="2019-02" db="EMBL/GenBank/DDBJ databases">
        <title>Draft Genome Sequences of Six Type Strains of the Genus Massilia.</title>
        <authorList>
            <person name="Miess H."/>
            <person name="Frediansyhah A."/>
            <person name="Gross H."/>
        </authorList>
    </citation>
    <scope>NUCLEOTIDE SEQUENCE [LARGE SCALE GENOMIC DNA]</scope>
    <source>
        <strain evidence="3 4">DSM 17472</strain>
    </source>
</reference>
<feature type="transmembrane region" description="Helical" evidence="1">
    <location>
        <begin position="6"/>
        <end position="29"/>
    </location>
</feature>
<reference evidence="2" key="3">
    <citation type="submission" date="2022-12" db="EMBL/GenBank/DDBJ databases">
        <authorList>
            <person name="Sun Q."/>
            <person name="Kim S."/>
        </authorList>
    </citation>
    <scope>NUCLEOTIDE SEQUENCE</scope>
    <source>
        <strain evidence="2">KCTC 12343</strain>
    </source>
</reference>
<dbReference type="Proteomes" id="UP000628442">
    <property type="component" value="Unassembled WGS sequence"/>
</dbReference>
<dbReference type="RefSeq" id="WP_131147675.1">
    <property type="nucleotide sequence ID" value="NZ_BMWV01000008.1"/>
</dbReference>
<evidence type="ECO:0000313" key="5">
    <source>
        <dbReference type="Proteomes" id="UP000628442"/>
    </source>
</evidence>
<name>A0A411X3I4_9BURK</name>
<organism evidence="2 5">
    <name type="scientific">Pseudoduganella albidiflava</name>
    <dbReference type="NCBI Taxonomy" id="321983"/>
    <lineage>
        <taxon>Bacteria</taxon>
        <taxon>Pseudomonadati</taxon>
        <taxon>Pseudomonadota</taxon>
        <taxon>Betaproteobacteria</taxon>
        <taxon>Burkholderiales</taxon>
        <taxon>Oxalobacteraceae</taxon>
        <taxon>Telluria group</taxon>
        <taxon>Pseudoduganella</taxon>
    </lineage>
</organism>
<dbReference type="OrthoDB" id="8907702at2"/>
<reference evidence="2" key="1">
    <citation type="journal article" date="2014" name="Int. J. Syst. Evol. Microbiol.">
        <title>Complete genome sequence of Corynebacterium casei LMG S-19264T (=DSM 44701T), isolated from a smear-ripened cheese.</title>
        <authorList>
            <consortium name="US DOE Joint Genome Institute (JGI-PGF)"/>
            <person name="Walter F."/>
            <person name="Albersmeier A."/>
            <person name="Kalinowski J."/>
            <person name="Ruckert C."/>
        </authorList>
    </citation>
    <scope>NUCLEOTIDE SEQUENCE</scope>
    <source>
        <strain evidence="2">KCTC 12343</strain>
    </source>
</reference>
<keyword evidence="1" id="KW-1133">Transmembrane helix</keyword>
<keyword evidence="1" id="KW-0812">Transmembrane</keyword>
<evidence type="ECO:0000313" key="2">
    <source>
        <dbReference type="EMBL" id="GGY51133.1"/>
    </source>
</evidence>
<feature type="transmembrane region" description="Helical" evidence="1">
    <location>
        <begin position="91"/>
        <end position="109"/>
    </location>
</feature>
<protein>
    <submittedName>
        <fullName evidence="2">Uncharacterized protein</fullName>
    </submittedName>
</protein>
<sequence>MTLPDLALQIVYGHVAWALVLVALLTACVPQLARRHWRVVAAGLVVLSALPGTWSPSWWLTLAFQYPSGLLVGLSLVALERRRQGSAPRMVLPLAMALPLALGGAALYLDTFGVLALGLYHGGFGAVGAPLLGIVAIAACAYAIWRGHALQPALALLAGLLLYALLRLPTGNLWDALLDPLLWMWALGSAVAAGVRQAAGARVPAVQPPLPPLQPPQPAPLLAAEPVPAGAAGIEQLQTLRE</sequence>
<evidence type="ECO:0000313" key="4">
    <source>
        <dbReference type="Proteomes" id="UP000292307"/>
    </source>
</evidence>
<feature type="transmembrane region" description="Helical" evidence="1">
    <location>
        <begin position="58"/>
        <end position="79"/>
    </location>
</feature>
<gene>
    <name evidence="3" type="ORF">EYF70_24180</name>
    <name evidence="2" type="ORF">GCM10007387_36890</name>
</gene>
<keyword evidence="1" id="KW-0472">Membrane</keyword>
<keyword evidence="4" id="KW-1185">Reference proteome</keyword>
<feature type="transmembrane region" description="Helical" evidence="1">
    <location>
        <begin position="36"/>
        <end position="52"/>
    </location>
</feature>
<proteinExistence type="predicted"/>
<feature type="transmembrane region" description="Helical" evidence="1">
    <location>
        <begin position="121"/>
        <end position="145"/>
    </location>
</feature>